<keyword evidence="5" id="KW-1185">Reference proteome</keyword>
<proteinExistence type="inferred from homology"/>
<dbReference type="PANTHER" id="PTHR20982">
    <property type="entry name" value="RIBOSOME RECYCLING FACTOR"/>
    <property type="match status" value="1"/>
</dbReference>
<feature type="domain" description="Ribosome recycling factor" evidence="3">
    <location>
        <begin position="23"/>
        <end position="182"/>
    </location>
</feature>
<name>A0ABU0LZR7_9BACT</name>
<dbReference type="Proteomes" id="UP001240643">
    <property type="component" value="Unassembled WGS sequence"/>
</dbReference>
<dbReference type="Pfam" id="PF01765">
    <property type="entry name" value="RRF"/>
    <property type="match status" value="1"/>
</dbReference>
<dbReference type="Gene3D" id="1.10.132.20">
    <property type="entry name" value="Ribosome-recycling factor"/>
    <property type="match status" value="1"/>
</dbReference>
<evidence type="ECO:0000313" key="5">
    <source>
        <dbReference type="Proteomes" id="UP001240643"/>
    </source>
</evidence>
<evidence type="ECO:0000256" key="1">
    <source>
        <dbReference type="ARBA" id="ARBA00005912"/>
    </source>
</evidence>
<keyword evidence="2" id="KW-0648">Protein biosynthesis</keyword>
<dbReference type="PANTHER" id="PTHR20982:SF3">
    <property type="entry name" value="MITOCHONDRIAL RIBOSOME RECYCLING FACTOR PSEUDO 1"/>
    <property type="match status" value="1"/>
</dbReference>
<comment type="caution">
    <text evidence="4">The sequence shown here is derived from an EMBL/GenBank/DDBJ whole genome shotgun (WGS) entry which is preliminary data.</text>
</comment>
<dbReference type="EMBL" id="JAUSWO010000001">
    <property type="protein sequence ID" value="MDQ0514195.1"/>
    <property type="molecule type" value="Genomic_DNA"/>
</dbReference>
<accession>A0ABU0LZR7</accession>
<protein>
    <submittedName>
        <fullName evidence="4">Ribosome recycling factor</fullName>
    </submittedName>
</protein>
<dbReference type="InterPro" id="IPR036191">
    <property type="entry name" value="RRF_sf"/>
</dbReference>
<evidence type="ECO:0000313" key="4">
    <source>
        <dbReference type="EMBL" id="MDQ0514195.1"/>
    </source>
</evidence>
<dbReference type="Gene3D" id="3.30.1360.40">
    <property type="match status" value="1"/>
</dbReference>
<reference evidence="4" key="1">
    <citation type="submission" date="2023-07" db="EMBL/GenBank/DDBJ databases">
        <title>Genomic Encyclopedia of Type Strains, Phase IV (KMG-IV): sequencing the most valuable type-strain genomes for metagenomic binning, comparative biology and taxonomic classification.</title>
        <authorList>
            <person name="Goeker M."/>
        </authorList>
    </citation>
    <scope>NUCLEOTIDE SEQUENCE [LARGE SCALE GENOMIC DNA]</scope>
    <source>
        <strain evidence="4">DSM 21204</strain>
    </source>
</reference>
<dbReference type="InterPro" id="IPR023584">
    <property type="entry name" value="Ribosome_recyc_fac_dom"/>
</dbReference>
<evidence type="ECO:0000256" key="2">
    <source>
        <dbReference type="ARBA" id="ARBA00022917"/>
    </source>
</evidence>
<evidence type="ECO:0000259" key="3">
    <source>
        <dbReference type="Pfam" id="PF01765"/>
    </source>
</evidence>
<comment type="similarity">
    <text evidence="1">Belongs to the RRF family.</text>
</comment>
<dbReference type="RefSeq" id="WP_256547114.1">
    <property type="nucleotide sequence ID" value="NZ_CP101809.1"/>
</dbReference>
<dbReference type="SUPFAM" id="SSF55194">
    <property type="entry name" value="Ribosome recycling factor, RRF"/>
    <property type="match status" value="1"/>
</dbReference>
<sequence length="184" mass="21017">MNQEWKDFEAKFNNEISSSFEWLKNEYKKIRVGRANPALVEGVRVEAYGQFTPLNQLANVQVQDATNLIIKPYDPGTCNDVVKAIIKFNNDLNPIVDNKLIRITIAPPNEESRKKSVKVIKEIFEKNKIAIRNARKNVMQTIKGLKLQEGLEASYLENLEKAVKKANEEAEAIFKAKEKDLLTI</sequence>
<gene>
    <name evidence="4" type="ORF">J2Z62_000633</name>
</gene>
<dbReference type="InterPro" id="IPR002661">
    <property type="entry name" value="Ribosome_recyc_fac"/>
</dbReference>
<organism evidence="4 5">
    <name type="scientific">Mycoplasmoides fastidiosum</name>
    <dbReference type="NCBI Taxonomy" id="92758"/>
    <lineage>
        <taxon>Bacteria</taxon>
        <taxon>Bacillati</taxon>
        <taxon>Mycoplasmatota</taxon>
        <taxon>Mycoplasmoidales</taxon>
        <taxon>Mycoplasmoidaceae</taxon>
        <taxon>Mycoplasmoides</taxon>
    </lineage>
</organism>